<protein>
    <submittedName>
        <fullName evidence="5">Branched-chain amino acid transport system substrate-binding protein</fullName>
    </submittedName>
</protein>
<keyword evidence="2 3" id="KW-0732">Signal</keyword>
<evidence type="ECO:0000256" key="1">
    <source>
        <dbReference type="ARBA" id="ARBA00010062"/>
    </source>
</evidence>
<gene>
    <name evidence="5" type="ORF">SAMN02745691_00853</name>
</gene>
<accession>A0A1M6E4I2</accession>
<organism evidence="5 6">
    <name type="scientific">Parasporobacterium paucivorans DSM 15970</name>
    <dbReference type="NCBI Taxonomy" id="1122934"/>
    <lineage>
        <taxon>Bacteria</taxon>
        <taxon>Bacillati</taxon>
        <taxon>Bacillota</taxon>
        <taxon>Clostridia</taxon>
        <taxon>Lachnospirales</taxon>
        <taxon>Lachnospiraceae</taxon>
        <taxon>Parasporobacterium</taxon>
    </lineage>
</organism>
<name>A0A1M6E4I2_9FIRM</name>
<dbReference type="InterPro" id="IPR028081">
    <property type="entry name" value="Leu-bd"/>
</dbReference>
<dbReference type="EMBL" id="FQYT01000007">
    <property type="protein sequence ID" value="SHI80293.1"/>
    <property type="molecule type" value="Genomic_DNA"/>
</dbReference>
<dbReference type="SUPFAM" id="SSF53822">
    <property type="entry name" value="Periplasmic binding protein-like I"/>
    <property type="match status" value="1"/>
</dbReference>
<proteinExistence type="inferred from homology"/>
<feature type="chain" id="PRO_5012974526" evidence="3">
    <location>
        <begin position="24"/>
        <end position="422"/>
    </location>
</feature>
<feature type="signal peptide" evidence="3">
    <location>
        <begin position="1"/>
        <end position="23"/>
    </location>
</feature>
<evidence type="ECO:0000313" key="6">
    <source>
        <dbReference type="Proteomes" id="UP000184342"/>
    </source>
</evidence>
<dbReference type="STRING" id="1122934.SAMN02745691_00853"/>
<keyword evidence="6" id="KW-1185">Reference proteome</keyword>
<evidence type="ECO:0000256" key="3">
    <source>
        <dbReference type="SAM" id="SignalP"/>
    </source>
</evidence>
<dbReference type="Pfam" id="PF13458">
    <property type="entry name" value="Peripla_BP_6"/>
    <property type="match status" value="1"/>
</dbReference>
<dbReference type="AlphaFoldDB" id="A0A1M6E4I2"/>
<dbReference type="PANTHER" id="PTHR30483">
    <property type="entry name" value="LEUCINE-SPECIFIC-BINDING PROTEIN"/>
    <property type="match status" value="1"/>
</dbReference>
<reference evidence="5 6" key="1">
    <citation type="submission" date="2016-11" db="EMBL/GenBank/DDBJ databases">
        <authorList>
            <person name="Jaros S."/>
            <person name="Januszkiewicz K."/>
            <person name="Wedrychowicz H."/>
        </authorList>
    </citation>
    <scope>NUCLEOTIDE SEQUENCE [LARGE SCALE GENOMIC DNA]</scope>
    <source>
        <strain evidence="5 6">DSM 15970</strain>
    </source>
</reference>
<dbReference type="PROSITE" id="PS51257">
    <property type="entry name" value="PROKAR_LIPOPROTEIN"/>
    <property type="match status" value="1"/>
</dbReference>
<sequence length="422" mass="46345">MKKITRIFALLLSLILLVPAVLAGCGSSDETADKTEIVIGYVAPFTGPISAHTAAFSWVMDQAVAKINEDGGIYIKAYDKKLPIRVVTADSESSSTKASEVANKLVLDEKVDILAGAWTPDTSLPVAAVAERNQIPCLIENSPADSWLTGGPYEWSYGIMFYLDDLVEGYIDALDKLDTNKRVGYLFDSEVDGVTFSAMLNEKLPGRGYEIVDPGRFASSTTDYTNIITQLKNADCDIVIGNQITPNFTTAWQQFQQQGYVPKAMVVGKALQFYTDVAALGNDIGTGIMSERHWNRTYQFKSTLLGSTPEELATAWETEKKSEYPFTIGYDLAFFEVLSEALSKCDDLKPETIRDAIGAVDYEGIFGALKADEKHVFRAPIVTGQWIKSDTWGFESNIISNGNFVGISKENDPIFLPGYTVK</sequence>
<dbReference type="InterPro" id="IPR028082">
    <property type="entry name" value="Peripla_BP_I"/>
</dbReference>
<feature type="domain" description="Leucine-binding protein" evidence="4">
    <location>
        <begin position="36"/>
        <end position="387"/>
    </location>
</feature>
<evidence type="ECO:0000259" key="4">
    <source>
        <dbReference type="Pfam" id="PF13458"/>
    </source>
</evidence>
<dbReference type="OrthoDB" id="6753945at2"/>
<dbReference type="InterPro" id="IPR051010">
    <property type="entry name" value="BCAA_transport"/>
</dbReference>
<comment type="similarity">
    <text evidence="1">Belongs to the leucine-binding protein family.</text>
</comment>
<dbReference type="PANTHER" id="PTHR30483:SF6">
    <property type="entry name" value="PERIPLASMIC BINDING PROTEIN OF ABC TRANSPORTER FOR NATURAL AMINO ACIDS"/>
    <property type="match status" value="1"/>
</dbReference>
<evidence type="ECO:0000256" key="2">
    <source>
        <dbReference type="ARBA" id="ARBA00022729"/>
    </source>
</evidence>
<dbReference type="Proteomes" id="UP000184342">
    <property type="component" value="Unassembled WGS sequence"/>
</dbReference>
<evidence type="ECO:0000313" key="5">
    <source>
        <dbReference type="EMBL" id="SHI80293.1"/>
    </source>
</evidence>
<dbReference type="Gene3D" id="3.40.50.2300">
    <property type="match status" value="2"/>
</dbReference>
<dbReference type="RefSeq" id="WP_073993120.1">
    <property type="nucleotide sequence ID" value="NZ_FQYT01000007.1"/>
</dbReference>
<dbReference type="CDD" id="cd06337">
    <property type="entry name" value="PBP1_ABC_ligand_binding-like"/>
    <property type="match status" value="1"/>
</dbReference>